<dbReference type="Pfam" id="PF25038">
    <property type="entry name" value="Csf1_C"/>
    <property type="match status" value="1"/>
</dbReference>
<dbReference type="InterPro" id="IPR029636">
    <property type="entry name" value="Csf1"/>
</dbReference>
<dbReference type="EMBL" id="PDNA01000058">
    <property type="protein sequence ID" value="PGH18330.1"/>
    <property type="molecule type" value="Genomic_DNA"/>
</dbReference>
<keyword evidence="2" id="KW-0472">Membrane</keyword>
<keyword evidence="6" id="KW-1185">Reference proteome</keyword>
<feature type="region of interest" description="Disordered" evidence="1">
    <location>
        <begin position="128"/>
        <end position="151"/>
    </location>
</feature>
<keyword evidence="2" id="KW-1133">Transmembrane helix</keyword>
<organism evidence="5 6">
    <name type="scientific">Polytolypa hystricis (strain UAMH7299)</name>
    <dbReference type="NCBI Taxonomy" id="1447883"/>
    <lineage>
        <taxon>Eukaryota</taxon>
        <taxon>Fungi</taxon>
        <taxon>Dikarya</taxon>
        <taxon>Ascomycota</taxon>
        <taxon>Pezizomycotina</taxon>
        <taxon>Eurotiomycetes</taxon>
        <taxon>Eurotiomycetidae</taxon>
        <taxon>Onygenales</taxon>
        <taxon>Onygenales incertae sedis</taxon>
        <taxon>Polytolypa</taxon>
    </lineage>
</organism>
<dbReference type="Pfam" id="PF21678">
    <property type="entry name" value="Csf1_N"/>
    <property type="match status" value="2"/>
</dbReference>
<feature type="region of interest" description="Disordered" evidence="1">
    <location>
        <begin position="190"/>
        <end position="264"/>
    </location>
</feature>
<feature type="domain" description="Csf1 C-terminal region" evidence="4">
    <location>
        <begin position="2504"/>
        <end position="3230"/>
    </location>
</feature>
<accession>A0A2B7YAW6</accession>
<dbReference type="Proteomes" id="UP000224634">
    <property type="component" value="Unassembled WGS sequence"/>
</dbReference>
<gene>
    <name evidence="5" type="ORF">AJ80_04508</name>
</gene>
<evidence type="ECO:0000256" key="1">
    <source>
        <dbReference type="SAM" id="MobiDB-lite"/>
    </source>
</evidence>
<feature type="region of interest" description="Disordered" evidence="1">
    <location>
        <begin position="2466"/>
        <end position="2490"/>
    </location>
</feature>
<evidence type="ECO:0008006" key="7">
    <source>
        <dbReference type="Google" id="ProtNLM"/>
    </source>
</evidence>
<dbReference type="PANTHER" id="PTHR32085:SF3">
    <property type="entry name" value="PROTEIN CSF1"/>
    <property type="match status" value="1"/>
</dbReference>
<evidence type="ECO:0000313" key="6">
    <source>
        <dbReference type="Proteomes" id="UP000224634"/>
    </source>
</evidence>
<feature type="region of interest" description="Disordered" evidence="1">
    <location>
        <begin position="342"/>
        <end position="363"/>
    </location>
</feature>
<dbReference type="InterPro" id="IPR056779">
    <property type="entry name" value="Csf1_C"/>
</dbReference>
<comment type="caution">
    <text evidence="5">The sequence shown here is derived from an EMBL/GenBank/DDBJ whole genome shotgun (WGS) entry which is preliminary data.</text>
</comment>
<dbReference type="STRING" id="1447883.A0A2B7YAW6"/>
<dbReference type="PANTHER" id="PTHR32085">
    <property type="entry name" value="PROTEIN CSF1"/>
    <property type="match status" value="1"/>
</dbReference>
<feature type="transmembrane region" description="Helical" evidence="2">
    <location>
        <begin position="20"/>
        <end position="40"/>
    </location>
</feature>
<reference evidence="5 6" key="1">
    <citation type="submission" date="2017-10" db="EMBL/GenBank/DDBJ databases">
        <title>Comparative genomics in systemic dimorphic fungi from Ajellomycetaceae.</title>
        <authorList>
            <person name="Munoz J.F."/>
            <person name="Mcewen J.G."/>
            <person name="Clay O.K."/>
            <person name="Cuomo C.A."/>
        </authorList>
    </citation>
    <scope>NUCLEOTIDE SEQUENCE [LARGE SCALE GENOMIC DNA]</scope>
    <source>
        <strain evidence="5 6">UAMH7299</strain>
    </source>
</reference>
<feature type="compositionally biased region" description="Low complexity" evidence="1">
    <location>
        <begin position="243"/>
        <end position="264"/>
    </location>
</feature>
<dbReference type="InterPro" id="IPR048636">
    <property type="entry name" value="Csf1_N"/>
</dbReference>
<feature type="domain" description="Csf1 N-terminal" evidence="3">
    <location>
        <begin position="443"/>
        <end position="895"/>
    </location>
</feature>
<feature type="domain" description="Csf1 N-terminal" evidence="3">
    <location>
        <begin position="907"/>
        <end position="1207"/>
    </location>
</feature>
<sequence>MEGGSLTAQPLATVPQFNWVFLVELIVCGILILFFLFYFNRLFAALVSYGIRAYTWHFYRVWVDINALQISLLGGRIFFKGLRYHGENETIVVQTGYITWRYWLRSVRTVDLLRDGIVHRTGTSLNREAEGLETDESSRSQRTNLDEGGGIKEASRAPCRIEVTLHGLEWFVYNRSAAYDTIVSGFGYSAPEQAPNDDDGSNGQPGRQASVTTNNTSIGRSNADAEETTAKKSAPLANATRCNSSQQTSSSGSGAEAADSSGNNSPVSKLLGILPVRLICHKGAMVVGNENARCIMTIKFDKGAGHVDAGSAGQFDIYRQIFEFDFLHPVVQMKPNPDFKGSQWAAANSLAPSKDTRRGQSPKKGFHWKYRYHRRKMWHSIRELIPYFQRSVESFHVDPQNDQRPKPSTSPPRVTLDLPGEARWLGLRRYLDEEDRDEHEGWNAVEYARFSTLVDCPSLSFKYYWDIPGKTPSDLADQGIPTEKISKDINGAEPPEWGLHLGIRGGAINYGPWADRERIGLQTILFPNSYRNSDLTAPLRPNQSRQNTVFKLTVDIEQETTLRIPTRESSKDWLWKGRAEAVRGASKPKKRKVEKNSRDKDAEKGSHGPDIRPFGWLSLRVEGDSTISYTMDMVASTPRYNNRLDIDLRGSRMTSSVNHGLLWQSGRQTISCDLSNPLEWNALHTWSFNIESRDLDLFLLRDHMFLMTDLVNDWGSSSLPEFYTHVAFKYNINFVFANLRLFLNVNDSNIINNPSDTSDNAFFVIKGSSLSSHIGIPMVKHKPNRNCISFDVNLSNASMELMTPIWNTQHTFLQDQFIASLKSMNVNGNYCYNIATAATLTDALTLNVTGASPKLHLYGFLIRYALILKDNYFGEHLHFKTLEEYQALLAAADAGKENPTPPHVAKSNDLDVILHVHADNPTLLLPANIYDARNSVKLNGAVFEADLRFTNYYMDLETILSPLEASLQFVETDGSISASNSQLFVDGVAVYGHRLFGLPPTEPTYVCNWDFDVGNILGECSPEFLKSLISSLRYFGFSIDDEENALPPIHPVALHDVTFLRATVKSVKIWALVEKAALLLDLGALDFDFNDWAGSKFSERMNLRIPNVVIAAVDRKKAARQRDPLHHPVKSYAYLQTAVTFKMVERKADFFHQRSLQQQHIRVHDERSHRTPWLLRDQDQDELPSAHPPGARVNPPPLALPSMPRPSVGIFSLFSDNSSSLLSYPSTFDSMQSFSSSETGYKDHFAGFTAESTHAASVSGSLGTSSLAPGGNVFRQLDLHAGGWKPSRASYEETDMDEHHISMKKLSSPWTTPHFHFQNVQPDTRDVPSLERMSVPHKRDEEDGDGDIKLIMSSEYNNATHTSFLCDLTSGITGFCSPESLDAISSLLDGLQPAHPVDIIDDLQASVVSDILGQEKTKLNPNRTTTFSVRSPASHFRIISSLIDIHRDSLGNFRDQYDLTLSHARGTFRTKVEKKDAEDSARNISELAVHFTADSISLTAQGEKVDAVGKKGSVHCKLDDVLFWLVSDSIWRSHLQIQDIDAVTSSKSVEDLAFFVQRTNKLTDSIAVPFQRVSAKQTRRLHALIYCLTRHGAETPDPLFLTRPSYVLRSAGEHLRLNDSWKITSRFRNIFKLLSSDQATNVVTSSLSNTLPCPSDARSTVLSSFDRWRTWDLAHVKKSYVMKYIWGKLDAERRKDFASQAKDFALLIRAVKFSLDPGPKESNVLIEDLSTILNVTTRRNTASTAHKWTQSIVAQTYCSNAAIGLKWEVCELIEGMLNNMNGVIPRSSASSQVSQDISSPKKNNEFHFVFMVDQGRTDFHGINLKVSLVGDGIKGSIVRQPSIGSCSSSTCVVLGSDASSVEFLGRSGILMTWKLLHPNAFISHCSQTRDARLEHEWKCAAACQRLRYDMKEDPLGIIQVVDRLIEDEVKYILELMTSLQVAPSQDTRPPTTQHSVHLFHLATFLDDYEISFTLLPSLIYVISGQVARLSVAPTAGSKWEVDFDAKDNLHTFRSGSKAGKGIISVFNIPPTNGRVLIDSTAKRTVLDIDSTIEHIKFDAGAVRNLLGTVNGPEIKHLVSDAKHDAELLKHHLDRVLSRRQSSPLTKPAESRPELVYKVRLTSAGIGIHSTAPGLRSKDYSADMSLSFGMIQLHAENSAGDGPILEFPEFHAYLSRVGFALKKSDTTEAESYGDVVLDAQVFGTSKVNDQGDVVRSYHLASKGLEVNLYAETASMIVDIAAHLQERLKTLDLSHEIKHLRKRLIASPEIHRTPKVPIIETQDQPDPKNLFHAMYSIEFNEIQVSWIISSPTSAPSYQGREPEDLVFSIRKIELTTQKENAARLRIQAMQLQMVPMLEDKKLRSKNSALMPEVVFNVAYASSNSGPRLAFQAAGKALDIRMTSEFIVPASILQDSIASASEKLREANSLWSANTSSEQTTDAASTSMRLRSLLVDADFAGAVLSLQGRQEGDPSSLPVSSTKGNRTAGGGKYGQYIQEDPTATATLRAPGVALKIQFDDTGVAEPTLNAEIKVAASTNVLYPAVVPLVTQISASIKEVVGDSDEGEQLQVKEQAQQMLAQGKIVGADDPQTILGRCKLNIGLWICRQEFTLSCQPIARVAATACFKDSYIAVNTVQSAEQRRFFAILVAFNSLEASVKHVYSSESTASFAVDSVVMSMMNSKHISTSSGISAILKISPTKVIVNAKQVQDFLLFREIWALPNDPSSKPAAATPPATAESQAYIVQRYQQMASAGAFPWNSVISIAGLDIQLDLGQTLGKTGFKLSNLWLSSKKSSDWEQNLCIGFDNIGVESKGRLSGHVELRKFKVRTSIKWPDEDEQMIHRTPLVQASIAFDQLQAKVAFEYQPFLVADVTSFDFLMYNVRAKSSSQQDRLVSILHGDKFQVFCTSLSASQGLALYQTLERLAQDKQTAYEASLKEIEKFLRRKSTFLLEEMSPRPDADSDNDEDDSLKMPISLHTDVVVYLAAVNIGAFHSTFHDNQVFKLEALDAEARFSVSPEAGRIHSGLGLTLGQLRVALSSVNRPQAHVSEDLPIEAVVQRATGSRGGTILKVPRVVASMETWQSPESNLIEYIFKSSFEGKVDVGWNYSRISFIRGMWSNHSRALATRLGKPLPQTSALQITSERKGEDGEEGAGQEKFTAVVNVPQSKYTYAAMEPPVIETPQLRDMGEATPPLEWIGLHRDKLPNLTHQIIIVTLMEIAKDVEDAYSKILGS</sequence>
<proteinExistence type="predicted"/>
<evidence type="ECO:0000259" key="4">
    <source>
        <dbReference type="Pfam" id="PF25038"/>
    </source>
</evidence>
<dbReference type="GO" id="GO:0016020">
    <property type="term" value="C:membrane"/>
    <property type="evidence" value="ECO:0007669"/>
    <property type="project" value="InterPro"/>
</dbReference>
<feature type="region of interest" description="Disordered" evidence="1">
    <location>
        <begin position="581"/>
        <end position="609"/>
    </location>
</feature>
<feature type="compositionally biased region" description="Basic and acidic residues" evidence="1">
    <location>
        <begin position="594"/>
        <end position="609"/>
    </location>
</feature>
<dbReference type="OrthoDB" id="4196223at2759"/>
<feature type="compositionally biased region" description="Polar residues" evidence="1">
    <location>
        <begin position="201"/>
        <end position="220"/>
    </location>
</feature>
<evidence type="ECO:0000256" key="2">
    <source>
        <dbReference type="SAM" id="Phobius"/>
    </source>
</evidence>
<name>A0A2B7YAW6_POLH7</name>
<keyword evidence="2" id="KW-0812">Transmembrane</keyword>
<evidence type="ECO:0000313" key="5">
    <source>
        <dbReference type="EMBL" id="PGH18330.1"/>
    </source>
</evidence>
<dbReference type="GO" id="GO:0006113">
    <property type="term" value="P:fermentation"/>
    <property type="evidence" value="ECO:0007669"/>
    <property type="project" value="InterPro"/>
</dbReference>
<evidence type="ECO:0000259" key="3">
    <source>
        <dbReference type="Pfam" id="PF21678"/>
    </source>
</evidence>
<protein>
    <recommendedName>
        <fullName evidence="7">Elongation factor 2</fullName>
    </recommendedName>
</protein>